<sequence>MIKMFLLGLVFVHHPGSPRRIGFAAPRRPTGGDSSHGEAPSARAARIQAPPARSAPRTSSAFRRRRAAAASGGKAVRAARIQASPAESAPRTSSGFRRRRAAAASVGKAVGAARIQAPPAGTIVPPFHQRNNASCQKMVMRSLSSKLRWSKKQMSTHQAIPVGSQDAETTGYQLVSSSVDLEHDWEVLKNCKKLLHVSGFRGKHM</sequence>
<dbReference type="AlphaFoldDB" id="A0A8T0RFM8"/>
<comment type="caution">
    <text evidence="2">The sequence shown here is derived from an EMBL/GenBank/DDBJ whole genome shotgun (WGS) entry which is preliminary data.</text>
</comment>
<organism evidence="2 3">
    <name type="scientific">Panicum virgatum</name>
    <name type="common">Blackwell switchgrass</name>
    <dbReference type="NCBI Taxonomy" id="38727"/>
    <lineage>
        <taxon>Eukaryota</taxon>
        <taxon>Viridiplantae</taxon>
        <taxon>Streptophyta</taxon>
        <taxon>Embryophyta</taxon>
        <taxon>Tracheophyta</taxon>
        <taxon>Spermatophyta</taxon>
        <taxon>Magnoliopsida</taxon>
        <taxon>Liliopsida</taxon>
        <taxon>Poales</taxon>
        <taxon>Poaceae</taxon>
        <taxon>PACMAD clade</taxon>
        <taxon>Panicoideae</taxon>
        <taxon>Panicodae</taxon>
        <taxon>Paniceae</taxon>
        <taxon>Panicinae</taxon>
        <taxon>Panicum</taxon>
        <taxon>Panicum sect. Hiantes</taxon>
    </lineage>
</organism>
<evidence type="ECO:0000256" key="1">
    <source>
        <dbReference type="SAM" id="MobiDB-lite"/>
    </source>
</evidence>
<reference evidence="2" key="1">
    <citation type="submission" date="2020-05" db="EMBL/GenBank/DDBJ databases">
        <title>WGS assembly of Panicum virgatum.</title>
        <authorList>
            <person name="Lovell J.T."/>
            <person name="Jenkins J."/>
            <person name="Shu S."/>
            <person name="Juenger T.E."/>
            <person name="Schmutz J."/>
        </authorList>
    </citation>
    <scope>NUCLEOTIDE SEQUENCE</scope>
    <source>
        <strain evidence="2">AP13</strain>
    </source>
</reference>
<gene>
    <name evidence="2" type="ORF">PVAP13_6KG230500</name>
</gene>
<proteinExistence type="predicted"/>
<evidence type="ECO:0000313" key="3">
    <source>
        <dbReference type="Proteomes" id="UP000823388"/>
    </source>
</evidence>
<keyword evidence="3" id="KW-1185">Reference proteome</keyword>
<dbReference type="Proteomes" id="UP000823388">
    <property type="component" value="Chromosome 6K"/>
</dbReference>
<accession>A0A8T0RFM8</accession>
<protein>
    <submittedName>
        <fullName evidence="2">Uncharacterized protein</fullName>
    </submittedName>
</protein>
<evidence type="ECO:0000313" key="2">
    <source>
        <dbReference type="EMBL" id="KAG2583633.1"/>
    </source>
</evidence>
<dbReference type="EMBL" id="CM029047">
    <property type="protein sequence ID" value="KAG2583633.1"/>
    <property type="molecule type" value="Genomic_DNA"/>
</dbReference>
<feature type="region of interest" description="Disordered" evidence="1">
    <location>
        <begin position="18"/>
        <end position="100"/>
    </location>
</feature>
<name>A0A8T0RFM8_PANVG</name>
<feature type="compositionally biased region" description="Low complexity" evidence="1">
    <location>
        <begin position="68"/>
        <end position="80"/>
    </location>
</feature>
<feature type="compositionally biased region" description="Low complexity" evidence="1">
    <location>
        <begin position="39"/>
        <end position="61"/>
    </location>
</feature>